<evidence type="ECO:0000313" key="3">
    <source>
        <dbReference type="Proteomes" id="UP000010119"/>
    </source>
</evidence>
<dbReference type="STRING" id="525367.HMPREF0556_12122"/>
<name>D7UYM0_LISGR</name>
<dbReference type="Proteomes" id="UP000010119">
    <property type="component" value="Unassembled WGS sequence"/>
</dbReference>
<proteinExistence type="predicted"/>
<keyword evidence="1" id="KW-0812">Transmembrane</keyword>
<keyword evidence="1" id="KW-1133">Transmembrane helix</keyword>
<dbReference type="AlphaFoldDB" id="D7UYM0"/>
<feature type="transmembrane region" description="Helical" evidence="1">
    <location>
        <begin position="7"/>
        <end position="27"/>
    </location>
</feature>
<reference evidence="2" key="1">
    <citation type="submission" date="2010-06" db="EMBL/GenBank/DDBJ databases">
        <authorList>
            <person name="Muzny D."/>
            <person name="Qin X."/>
            <person name="Buhay C."/>
            <person name="Dugan-Rocha S."/>
            <person name="Ding Y."/>
            <person name="Chen G."/>
            <person name="Hawes A."/>
            <person name="Holder M."/>
            <person name="Jhangiani S."/>
            <person name="Johnson A."/>
            <person name="Khan Z."/>
            <person name="Li Z."/>
            <person name="Liu W."/>
            <person name="Liu X."/>
            <person name="Perez L."/>
            <person name="Shen H."/>
            <person name="Wang Q."/>
            <person name="Watt J."/>
            <person name="Xi L."/>
            <person name="Xin Y."/>
            <person name="Zhou J."/>
            <person name="Deng J."/>
            <person name="Jiang H."/>
            <person name="Liu Y."/>
            <person name="Qu J."/>
            <person name="Song X.-Z."/>
            <person name="Zhang L."/>
            <person name="Villasana D."/>
            <person name="Johnson A."/>
            <person name="Liu J."/>
            <person name="Liyanage D."/>
            <person name="Lorensuhewa L."/>
            <person name="Robinson T."/>
            <person name="Song A."/>
            <person name="Song B.-B."/>
            <person name="Dinh H."/>
            <person name="Thornton R."/>
            <person name="Coyle M."/>
            <person name="Francisco L."/>
            <person name="Jackson L."/>
            <person name="Javaid M."/>
            <person name="Korchina V."/>
            <person name="Kovar C."/>
            <person name="Mata R."/>
            <person name="Mathew T."/>
            <person name="Ngo R."/>
            <person name="Nguyen L."/>
            <person name="Nguyen N."/>
            <person name="Okwuonu G."/>
            <person name="Ongeri F."/>
            <person name="Pham C."/>
            <person name="Simmons D."/>
            <person name="Wilczek-Boney K."/>
            <person name="Hale W."/>
            <person name="Jakkamsetti A."/>
            <person name="Pham P."/>
            <person name="Ruth R."/>
            <person name="San Lucas F."/>
            <person name="Warren J."/>
            <person name="Zhang J."/>
            <person name="Zhao Z."/>
            <person name="Zhou C."/>
            <person name="Zhu D."/>
            <person name="Lee S."/>
            <person name="Bess C."/>
            <person name="Blankenburg K."/>
            <person name="Forbes L."/>
            <person name="Fu Q."/>
            <person name="Gubbala S."/>
            <person name="Hirani K."/>
            <person name="Jayaseelan J.C."/>
            <person name="Lara F."/>
            <person name="Munidasa M."/>
            <person name="Palculict T."/>
            <person name="Patil S."/>
            <person name="Pu L.-L."/>
            <person name="Saada N."/>
            <person name="Tang L."/>
            <person name="Weissenberger G."/>
            <person name="Zhu Y."/>
            <person name="Hemphill L."/>
            <person name="Shang Y."/>
            <person name="Youmans B."/>
            <person name="Ayvaz T."/>
            <person name="Ross M."/>
            <person name="Santibanez J."/>
            <person name="Aqrawi P."/>
            <person name="Gross S."/>
            <person name="Joshi V."/>
            <person name="Fowler G."/>
            <person name="Nazareth L."/>
            <person name="Reid J."/>
            <person name="Worley K."/>
            <person name="Petrosino J."/>
            <person name="Highlander S."/>
            <person name="Gibbs R."/>
        </authorList>
    </citation>
    <scope>NUCLEOTIDE SEQUENCE [LARGE SCALE GENOMIC DNA]</scope>
    <source>
        <strain evidence="2">DSM 20601</strain>
    </source>
</reference>
<evidence type="ECO:0000256" key="1">
    <source>
        <dbReference type="SAM" id="Phobius"/>
    </source>
</evidence>
<dbReference type="HOGENOM" id="CLU_2717542_0_0_9"/>
<comment type="caution">
    <text evidence="2">The sequence shown here is derived from an EMBL/GenBank/DDBJ whole genome shotgun (WGS) entry which is preliminary data.</text>
</comment>
<evidence type="ECO:0000313" key="2">
    <source>
        <dbReference type="EMBL" id="EFI83437.1"/>
    </source>
</evidence>
<keyword evidence="1" id="KW-0472">Membrane</keyword>
<organism evidence="2 3">
    <name type="scientific">Listeria grayi DSM 20601</name>
    <dbReference type="NCBI Taxonomy" id="525367"/>
    <lineage>
        <taxon>Bacteria</taxon>
        <taxon>Bacillati</taxon>
        <taxon>Bacillota</taxon>
        <taxon>Bacilli</taxon>
        <taxon>Bacillales</taxon>
        <taxon>Listeriaceae</taxon>
        <taxon>Listeria</taxon>
    </lineage>
</organism>
<sequence length="72" mass="8039">MKMKIKIIMCIFAVIVCVLIFLSPSMIYNNLSATYDNIESKLFSTDYAIRTCATIISLLGILASGLIIFNKK</sequence>
<gene>
    <name evidence="2" type="ORF">HMPREF0556_12122</name>
</gene>
<feature type="transmembrane region" description="Helical" evidence="1">
    <location>
        <begin position="47"/>
        <end position="69"/>
    </location>
</feature>
<protein>
    <submittedName>
        <fullName evidence="2">Uncharacterized protein</fullName>
    </submittedName>
</protein>
<accession>D7UYM0</accession>
<dbReference type="EMBL" id="ACCR02000005">
    <property type="protein sequence ID" value="EFI83437.1"/>
    <property type="molecule type" value="Genomic_DNA"/>
</dbReference>
<keyword evidence="3" id="KW-1185">Reference proteome</keyword>